<dbReference type="PANTHER" id="PTHR30481:SF3">
    <property type="entry name" value="DNA ADENINE METHYLASE"/>
    <property type="match status" value="1"/>
</dbReference>
<evidence type="ECO:0000256" key="7">
    <source>
        <dbReference type="ARBA" id="ARBA00047422"/>
    </source>
</evidence>
<comment type="similarity">
    <text evidence="1">Belongs to the N(4)/N(6)-methyltransferase family.</text>
</comment>
<dbReference type="GO" id="GO:0009007">
    <property type="term" value="F:site-specific DNA-methyltransferase (adenine-specific) activity"/>
    <property type="evidence" value="ECO:0007669"/>
    <property type="project" value="UniProtKB-EC"/>
</dbReference>
<dbReference type="RefSeq" id="WP_269521562.1">
    <property type="nucleotide sequence ID" value="NZ_CP114569.1"/>
</dbReference>
<keyword evidence="5 9" id="KW-0949">S-adenosyl-L-methionine</keyword>
<comment type="catalytic activity">
    <reaction evidence="7">
        <text>a 2'-deoxycytidine in DNA + S-adenosyl-L-methionine = a 5-methyl-2'-deoxycytidine in DNA + S-adenosyl-L-homocysteine + H(+)</text>
        <dbReference type="Rhea" id="RHEA:13681"/>
        <dbReference type="Rhea" id="RHEA-COMP:11369"/>
        <dbReference type="Rhea" id="RHEA-COMP:11370"/>
        <dbReference type="ChEBI" id="CHEBI:15378"/>
        <dbReference type="ChEBI" id="CHEBI:57856"/>
        <dbReference type="ChEBI" id="CHEBI:59789"/>
        <dbReference type="ChEBI" id="CHEBI:85452"/>
        <dbReference type="ChEBI" id="CHEBI:85454"/>
        <dbReference type="EC" id="2.1.1.37"/>
    </reaction>
</comment>
<dbReference type="SUPFAM" id="SSF53335">
    <property type="entry name" value="S-adenosyl-L-methionine-dependent methyltransferases"/>
    <property type="match status" value="2"/>
</dbReference>
<evidence type="ECO:0000313" key="10">
    <source>
        <dbReference type="EMBL" id="WAZ60661.1"/>
    </source>
</evidence>
<accession>A0ABY7LB46</accession>
<dbReference type="Pfam" id="PF00145">
    <property type="entry name" value="DNA_methylase"/>
    <property type="match status" value="2"/>
</dbReference>
<dbReference type="Pfam" id="PF02086">
    <property type="entry name" value="MethyltransfD12"/>
    <property type="match status" value="1"/>
</dbReference>
<reference evidence="10" key="1">
    <citation type="submission" date="2022-12" db="EMBL/GenBank/DDBJ databases">
        <title>2953647.</title>
        <authorList>
            <person name="Hergert J."/>
            <person name="Casey R."/>
            <person name="Wagner J."/>
            <person name="Young E.L."/>
            <person name="Oakeson K.F."/>
        </authorList>
    </citation>
    <scope>NUCLEOTIDE SEQUENCE</scope>
    <source>
        <strain evidence="10">2953647</strain>
        <plasmid evidence="10">unnamed5</plasmid>
    </source>
</reference>
<dbReference type="PROSITE" id="PS00092">
    <property type="entry name" value="N6_MTASE"/>
    <property type="match status" value="1"/>
</dbReference>
<dbReference type="PRINTS" id="PR00505">
    <property type="entry name" value="D12N6MTFRASE"/>
</dbReference>
<geneLocation type="plasmid" evidence="10 11">
    <name>unnamed5</name>
</geneLocation>
<evidence type="ECO:0000256" key="3">
    <source>
        <dbReference type="ARBA" id="ARBA00022603"/>
    </source>
</evidence>
<evidence type="ECO:0000256" key="9">
    <source>
        <dbReference type="PROSITE-ProRule" id="PRU01016"/>
    </source>
</evidence>
<dbReference type="InterPro" id="IPR029063">
    <property type="entry name" value="SAM-dependent_MTases_sf"/>
</dbReference>
<gene>
    <name evidence="10" type="ORF">O4000_29035</name>
</gene>
<evidence type="ECO:0000256" key="6">
    <source>
        <dbReference type="ARBA" id="ARBA00022747"/>
    </source>
</evidence>
<dbReference type="InterPro" id="IPR012327">
    <property type="entry name" value="MeTrfase_D12"/>
</dbReference>
<evidence type="ECO:0000256" key="4">
    <source>
        <dbReference type="ARBA" id="ARBA00022679"/>
    </source>
</evidence>
<evidence type="ECO:0000256" key="1">
    <source>
        <dbReference type="ARBA" id="ARBA00006594"/>
    </source>
</evidence>
<keyword evidence="6" id="KW-0680">Restriction system</keyword>
<dbReference type="EC" id="2.1.1.72" evidence="2"/>
<feature type="active site" evidence="9">
    <location>
        <position position="85"/>
    </location>
</feature>
<organism evidence="10 11">
    <name type="scientific">Citrobacter freundii</name>
    <dbReference type="NCBI Taxonomy" id="546"/>
    <lineage>
        <taxon>Bacteria</taxon>
        <taxon>Pseudomonadati</taxon>
        <taxon>Pseudomonadota</taxon>
        <taxon>Gammaproteobacteria</taxon>
        <taxon>Enterobacterales</taxon>
        <taxon>Enterobacteriaceae</taxon>
        <taxon>Citrobacter</taxon>
        <taxon>Citrobacter freundii complex</taxon>
    </lineage>
</organism>
<keyword evidence="10" id="KW-0614">Plasmid</keyword>
<dbReference type="InterPro" id="IPR002052">
    <property type="entry name" value="DNA_methylase_N6_adenine_CS"/>
</dbReference>
<dbReference type="PANTHER" id="PTHR30481">
    <property type="entry name" value="DNA ADENINE METHYLASE"/>
    <property type="match status" value="1"/>
</dbReference>
<comment type="similarity">
    <text evidence="9">Belongs to the class I-like SAM-binding methyltransferase superfamily. C5-methyltransferase family.</text>
</comment>
<evidence type="ECO:0000256" key="5">
    <source>
        <dbReference type="ARBA" id="ARBA00022691"/>
    </source>
</evidence>
<dbReference type="Gene3D" id="1.10.1020.10">
    <property type="entry name" value="Adenine-specific Methyltransferase, Domain 2"/>
    <property type="match status" value="1"/>
</dbReference>
<dbReference type="InterPro" id="IPR018117">
    <property type="entry name" value="C5_DNA_meth_AS"/>
</dbReference>
<keyword evidence="3 9" id="KW-0489">Methyltransferase</keyword>
<proteinExistence type="inferred from homology"/>
<dbReference type="Gene3D" id="3.90.120.30">
    <property type="match status" value="1"/>
</dbReference>
<dbReference type="NCBIfam" id="TIGR00571">
    <property type="entry name" value="dam"/>
    <property type="match status" value="1"/>
</dbReference>
<dbReference type="Gene3D" id="3.40.50.150">
    <property type="entry name" value="Vaccinia Virus protein VP39"/>
    <property type="match status" value="2"/>
</dbReference>
<dbReference type="InterPro" id="IPR023095">
    <property type="entry name" value="Ade_MeTrfase_dom_2"/>
</dbReference>
<keyword evidence="11" id="KW-1185">Reference proteome</keyword>
<dbReference type="Proteomes" id="UP001164536">
    <property type="component" value="Plasmid unnamed5"/>
</dbReference>
<dbReference type="InterPro" id="IPR001525">
    <property type="entry name" value="C5_MeTfrase"/>
</dbReference>
<evidence type="ECO:0000256" key="2">
    <source>
        <dbReference type="ARBA" id="ARBA00011900"/>
    </source>
</evidence>
<comment type="catalytic activity">
    <reaction evidence="8">
        <text>a 2'-deoxyadenosine in DNA + S-adenosyl-L-methionine = an N(6)-methyl-2'-deoxyadenosine in DNA + S-adenosyl-L-homocysteine + H(+)</text>
        <dbReference type="Rhea" id="RHEA:15197"/>
        <dbReference type="Rhea" id="RHEA-COMP:12418"/>
        <dbReference type="Rhea" id="RHEA-COMP:12419"/>
        <dbReference type="ChEBI" id="CHEBI:15378"/>
        <dbReference type="ChEBI" id="CHEBI:57856"/>
        <dbReference type="ChEBI" id="CHEBI:59789"/>
        <dbReference type="ChEBI" id="CHEBI:90615"/>
        <dbReference type="ChEBI" id="CHEBI:90616"/>
        <dbReference type="EC" id="2.1.1.72"/>
    </reaction>
</comment>
<keyword evidence="4 9" id="KW-0808">Transferase</keyword>
<evidence type="ECO:0000313" key="11">
    <source>
        <dbReference type="Proteomes" id="UP001164536"/>
    </source>
</evidence>
<dbReference type="EMBL" id="CP114569">
    <property type="protein sequence ID" value="WAZ60661.1"/>
    <property type="molecule type" value="Genomic_DNA"/>
</dbReference>
<name>A0ABY7LB46_CITFR</name>
<protein>
    <recommendedName>
        <fullName evidence="2">site-specific DNA-methyltransferase (adenine-specific)</fullName>
        <ecNumber evidence="2">2.1.1.72</ecNumber>
    </recommendedName>
</protein>
<sequence length="777" mass="86072">MSANQVIRHQLTYGSVCSGVEAASLAWEPLGLRPLWFAEIEEFPSMVLAERWPHVPNLGDMTTIADRIRVGEIPAPDVLVGGTPCQDFSLAGLRAGMKGKRGQLTLAFVELANVIDDKRAEEGKPPVIIVWENVPGIYSDNNNAFGNFLAALAGEFEAFEPGPRPAHGKTSDYWGWNKKTSVQFPKWSKHGGVIGRSRRLGWTTKDAQYFGVAQRRRRCFLVASARTDFDPTSVFLESGSVCRDSAPSREAWSVASSLTRNGVGVRGADDNQAQAQHLICMAHGQAGAEINDNLSPTLTCNHEQPIIFSEQSVKTFRMEALGQYSECDFASTIKARDFKEATDLVLSLPAQMTGTQYASADPDVSQTIQALNPTAVCYPTSDKTIGMVVRRITPVEAERLQGMPDNHTLIPVHKTKRLTDDEVAYLRHHYPDITDDMIFKMAKDGPRHKAIGNSMAVPVMRWLMTRILTELPVNAPLQSPSPVPKTVEKMTKKKRKTSKAVNTSSFVRPFLKWPGGKYAQLDQIIPFIGSGKRLIEPFVGAGSVFLNAQGFERYIGGDTSADLIGLYHALQQTPGALVDKARAMFDGYNSEKGYFDIREKFNRIHYTPLERAAALLYLNRHSYNGLMRYNLKGGFNSSYGKYKAPYFPADEMEAFSKLSPSCEFHCQSFVDTIRQAGEGDVLFCDPPYMPLPGKEGFTTYTGTTFTDEHQWQLLNEMVAAHQRGARVIATNSSNEKLVEAYRKAGFNVRDLFARRSMSCKGDSREIAIDIIATLGAA</sequence>
<dbReference type="GO" id="GO:0032259">
    <property type="term" value="P:methylation"/>
    <property type="evidence" value="ECO:0007669"/>
    <property type="project" value="UniProtKB-KW"/>
</dbReference>
<dbReference type="PROSITE" id="PS51679">
    <property type="entry name" value="SAM_MT_C5"/>
    <property type="match status" value="1"/>
</dbReference>
<dbReference type="PROSITE" id="PS00094">
    <property type="entry name" value="C5_MTASE_1"/>
    <property type="match status" value="1"/>
</dbReference>
<evidence type="ECO:0000256" key="8">
    <source>
        <dbReference type="ARBA" id="ARBA00047942"/>
    </source>
</evidence>